<organism evidence="4">
    <name type="scientific">bioreactor metagenome</name>
    <dbReference type="NCBI Taxonomy" id="1076179"/>
    <lineage>
        <taxon>unclassified sequences</taxon>
        <taxon>metagenomes</taxon>
        <taxon>ecological metagenomes</taxon>
    </lineage>
</organism>
<dbReference type="SMART" id="SM00387">
    <property type="entry name" value="HATPase_c"/>
    <property type="match status" value="1"/>
</dbReference>
<feature type="domain" description="Histidine kinase" evidence="3">
    <location>
        <begin position="1"/>
        <end position="140"/>
    </location>
</feature>
<dbReference type="EC" id="2.7.13.3" evidence="4"/>
<evidence type="ECO:0000313" key="4">
    <source>
        <dbReference type="EMBL" id="MPN35232.1"/>
    </source>
</evidence>
<dbReference type="PANTHER" id="PTHR24421">
    <property type="entry name" value="NITRATE/NITRITE SENSOR PROTEIN NARX-RELATED"/>
    <property type="match status" value="1"/>
</dbReference>
<dbReference type="AlphaFoldDB" id="A0A645HA27"/>
<evidence type="ECO:0000259" key="3">
    <source>
        <dbReference type="PROSITE" id="PS50109"/>
    </source>
</evidence>
<keyword evidence="1 4" id="KW-0808">Transferase</keyword>
<protein>
    <submittedName>
        <fullName evidence="4">Sensor histidine kinase LiaS</fullName>
        <ecNumber evidence="4">2.7.13.3</ecNumber>
    </submittedName>
</protein>
<dbReference type="Gene3D" id="3.30.565.10">
    <property type="entry name" value="Histidine kinase-like ATPase, C-terminal domain"/>
    <property type="match status" value="1"/>
</dbReference>
<dbReference type="SUPFAM" id="SSF55874">
    <property type="entry name" value="ATPase domain of HSP90 chaperone/DNA topoisomerase II/histidine kinase"/>
    <property type="match status" value="1"/>
</dbReference>
<dbReference type="CDD" id="cd16917">
    <property type="entry name" value="HATPase_UhpB-NarQ-NarX-like"/>
    <property type="match status" value="1"/>
</dbReference>
<dbReference type="GO" id="GO:0000160">
    <property type="term" value="P:phosphorelay signal transduction system"/>
    <property type="evidence" value="ECO:0007669"/>
    <property type="project" value="UniProtKB-KW"/>
</dbReference>
<sequence>MNGLRPELLELKGFVGAVTAYIQEFEERYQIVCEFKTDQPDLELDHQQSLTLFRILQESLSNIARHSKAENATVLLYGESDQLVMEIIDDGIGFDINNSGRQDSYGMIGMKERVVLLGGKINVKSEIGKGTTIAVSMPWK</sequence>
<proteinExistence type="predicted"/>
<dbReference type="InterPro" id="IPR050482">
    <property type="entry name" value="Sensor_HK_TwoCompSys"/>
</dbReference>
<dbReference type="EMBL" id="VSSQ01088679">
    <property type="protein sequence ID" value="MPN35232.1"/>
    <property type="molecule type" value="Genomic_DNA"/>
</dbReference>
<dbReference type="InterPro" id="IPR003594">
    <property type="entry name" value="HATPase_dom"/>
</dbReference>
<gene>
    <name evidence="4" type="primary">liaS_10</name>
    <name evidence="4" type="ORF">SDC9_182729</name>
</gene>
<comment type="caution">
    <text evidence="4">The sequence shown here is derived from an EMBL/GenBank/DDBJ whole genome shotgun (WGS) entry which is preliminary data.</text>
</comment>
<dbReference type="InterPro" id="IPR005467">
    <property type="entry name" value="His_kinase_dom"/>
</dbReference>
<dbReference type="Pfam" id="PF02518">
    <property type="entry name" value="HATPase_c"/>
    <property type="match status" value="1"/>
</dbReference>
<dbReference type="GO" id="GO:0004673">
    <property type="term" value="F:protein histidine kinase activity"/>
    <property type="evidence" value="ECO:0007669"/>
    <property type="project" value="UniProtKB-EC"/>
</dbReference>
<dbReference type="PANTHER" id="PTHR24421:SF59">
    <property type="entry name" value="OXYGEN SENSOR HISTIDINE KINASE NREB"/>
    <property type="match status" value="1"/>
</dbReference>
<evidence type="ECO:0000256" key="2">
    <source>
        <dbReference type="ARBA" id="ARBA00022777"/>
    </source>
</evidence>
<keyword evidence="2 4" id="KW-0418">Kinase</keyword>
<accession>A0A645HA27</accession>
<dbReference type="PROSITE" id="PS50109">
    <property type="entry name" value="HIS_KIN"/>
    <property type="match status" value="1"/>
</dbReference>
<name>A0A645HA27_9ZZZZ</name>
<dbReference type="InterPro" id="IPR036890">
    <property type="entry name" value="HATPase_C_sf"/>
</dbReference>
<reference evidence="4" key="1">
    <citation type="submission" date="2019-08" db="EMBL/GenBank/DDBJ databases">
        <authorList>
            <person name="Kucharzyk K."/>
            <person name="Murdoch R.W."/>
            <person name="Higgins S."/>
            <person name="Loffler F."/>
        </authorList>
    </citation>
    <scope>NUCLEOTIDE SEQUENCE</scope>
</reference>
<evidence type="ECO:0000256" key="1">
    <source>
        <dbReference type="ARBA" id="ARBA00022679"/>
    </source>
</evidence>